<protein>
    <submittedName>
        <fullName evidence="1">Uncharacterized protein</fullName>
    </submittedName>
</protein>
<evidence type="ECO:0000313" key="2">
    <source>
        <dbReference type="Proteomes" id="UP001433508"/>
    </source>
</evidence>
<organism evidence="1 2">
    <name type="scientific">Lipomyces kononenkoae</name>
    <name type="common">Yeast</name>
    <dbReference type="NCBI Taxonomy" id="34357"/>
    <lineage>
        <taxon>Eukaryota</taxon>
        <taxon>Fungi</taxon>
        <taxon>Dikarya</taxon>
        <taxon>Ascomycota</taxon>
        <taxon>Saccharomycotina</taxon>
        <taxon>Lipomycetes</taxon>
        <taxon>Lipomycetales</taxon>
        <taxon>Lipomycetaceae</taxon>
        <taxon>Lipomyces</taxon>
    </lineage>
</organism>
<comment type="caution">
    <text evidence="1">The sequence shown here is derived from an EMBL/GenBank/DDBJ whole genome shotgun (WGS) entry which is preliminary data.</text>
</comment>
<gene>
    <name evidence="1" type="ORF">V1525DRAFT_264975</name>
</gene>
<dbReference type="Proteomes" id="UP001433508">
    <property type="component" value="Unassembled WGS sequence"/>
</dbReference>
<reference evidence="2" key="1">
    <citation type="journal article" date="2024" name="Front. Bioeng. Biotechnol.">
        <title>Genome-scale model development and genomic sequencing of the oleaginous clade Lipomyces.</title>
        <authorList>
            <person name="Czajka J.J."/>
            <person name="Han Y."/>
            <person name="Kim J."/>
            <person name="Mondo S.J."/>
            <person name="Hofstad B.A."/>
            <person name="Robles A."/>
            <person name="Haridas S."/>
            <person name="Riley R."/>
            <person name="LaButti K."/>
            <person name="Pangilinan J."/>
            <person name="Andreopoulos W."/>
            <person name="Lipzen A."/>
            <person name="Yan J."/>
            <person name="Wang M."/>
            <person name="Ng V."/>
            <person name="Grigoriev I.V."/>
            <person name="Spatafora J.W."/>
            <person name="Magnuson J.K."/>
            <person name="Baker S.E."/>
            <person name="Pomraning K.R."/>
        </authorList>
    </citation>
    <scope>NUCLEOTIDE SEQUENCE [LARGE SCALE GENOMIC DNA]</scope>
    <source>
        <strain evidence="2">CBS 7786</strain>
    </source>
</reference>
<dbReference type="EMBL" id="MU971342">
    <property type="protein sequence ID" value="KAK9240042.1"/>
    <property type="molecule type" value="Genomic_DNA"/>
</dbReference>
<sequence length="98" mass="11509">MLLRGNNRRNIELPDLYLLLKKITYKDFDSREWTSFTCTLDHRITRTATGTRPYVSGTAVIWPTSCDRKHTAKEACDLYLVILSDYFYHDLMHGDDHP</sequence>
<evidence type="ECO:0000313" key="1">
    <source>
        <dbReference type="EMBL" id="KAK9240042.1"/>
    </source>
</evidence>
<name>A0ACC3T7V5_LIPKO</name>
<accession>A0ACC3T7V5</accession>
<proteinExistence type="predicted"/>
<keyword evidence="2" id="KW-1185">Reference proteome</keyword>